<dbReference type="InterPro" id="IPR045441">
    <property type="entry name" value="DUF6506"/>
</dbReference>
<dbReference type="AlphaFoldDB" id="A0A926IB81"/>
<dbReference type="Pfam" id="PF20116">
    <property type="entry name" value="DUF6506"/>
    <property type="match status" value="1"/>
</dbReference>
<organism evidence="1 2">
    <name type="scientific">Zongyangia hominis</name>
    <dbReference type="NCBI Taxonomy" id="2763677"/>
    <lineage>
        <taxon>Bacteria</taxon>
        <taxon>Bacillati</taxon>
        <taxon>Bacillota</taxon>
        <taxon>Clostridia</taxon>
        <taxon>Eubacteriales</taxon>
        <taxon>Oscillospiraceae</taxon>
        <taxon>Zongyangia</taxon>
    </lineage>
</organism>
<sequence>MNKHFAFVLMGPHYDPEQHQATFVTPKRNTYIVTVKDFEEARRTVKHLVDEMEVGAIELCGAFGPDKCRELMELTEHQVAIGYVTHFPEQDDIFAAFFGK</sequence>
<evidence type="ECO:0000313" key="1">
    <source>
        <dbReference type="EMBL" id="MBC8569850.1"/>
    </source>
</evidence>
<dbReference type="Proteomes" id="UP000660861">
    <property type="component" value="Unassembled WGS sequence"/>
</dbReference>
<accession>A0A926IB81</accession>
<keyword evidence="2" id="KW-1185">Reference proteome</keyword>
<evidence type="ECO:0000313" key="2">
    <source>
        <dbReference type="Proteomes" id="UP000660861"/>
    </source>
</evidence>
<name>A0A926IB81_9FIRM</name>
<comment type="caution">
    <text evidence="1">The sequence shown here is derived from an EMBL/GenBank/DDBJ whole genome shotgun (WGS) entry which is preliminary data.</text>
</comment>
<gene>
    <name evidence="1" type="ORF">H8709_03290</name>
</gene>
<reference evidence="1" key="1">
    <citation type="submission" date="2020-08" db="EMBL/GenBank/DDBJ databases">
        <title>Genome public.</title>
        <authorList>
            <person name="Liu C."/>
            <person name="Sun Q."/>
        </authorList>
    </citation>
    <scope>NUCLEOTIDE SEQUENCE</scope>
    <source>
        <strain evidence="1">NSJ-54</strain>
    </source>
</reference>
<proteinExistence type="predicted"/>
<dbReference type="RefSeq" id="WP_262396937.1">
    <property type="nucleotide sequence ID" value="NZ_JACRTC010000001.1"/>
</dbReference>
<protein>
    <submittedName>
        <fullName evidence="1">Uncharacterized protein</fullName>
    </submittedName>
</protein>
<dbReference type="EMBL" id="JACRTC010000001">
    <property type="protein sequence ID" value="MBC8569850.1"/>
    <property type="molecule type" value="Genomic_DNA"/>
</dbReference>